<dbReference type="InterPro" id="IPR051209">
    <property type="entry name" value="FAD-bind_Monooxygenase_sf"/>
</dbReference>
<keyword evidence="2" id="KW-0285">Flavoprotein</keyword>
<dbReference type="EMBL" id="BAAAQK010000005">
    <property type="protein sequence ID" value="GAA1843996.1"/>
    <property type="molecule type" value="Genomic_DNA"/>
</dbReference>
<keyword evidence="4" id="KW-0560">Oxidoreductase</keyword>
<dbReference type="SUPFAM" id="SSF51905">
    <property type="entry name" value="FAD/NAD(P)-binding domain"/>
    <property type="match status" value="3"/>
</dbReference>
<keyword evidence="6" id="KW-1185">Reference proteome</keyword>
<name>A0ABN2MYV8_9PSEU</name>
<organism evidence="5 6">
    <name type="scientific">Pseudonocardia ailaonensis</name>
    <dbReference type="NCBI Taxonomy" id="367279"/>
    <lineage>
        <taxon>Bacteria</taxon>
        <taxon>Bacillati</taxon>
        <taxon>Actinomycetota</taxon>
        <taxon>Actinomycetes</taxon>
        <taxon>Pseudonocardiales</taxon>
        <taxon>Pseudonocardiaceae</taxon>
        <taxon>Pseudonocardia</taxon>
    </lineage>
</organism>
<evidence type="ECO:0000256" key="1">
    <source>
        <dbReference type="ARBA" id="ARBA00010139"/>
    </source>
</evidence>
<evidence type="ECO:0000313" key="6">
    <source>
        <dbReference type="Proteomes" id="UP001500449"/>
    </source>
</evidence>
<reference evidence="5 6" key="1">
    <citation type="journal article" date="2019" name="Int. J. Syst. Evol. Microbiol.">
        <title>The Global Catalogue of Microorganisms (GCM) 10K type strain sequencing project: providing services to taxonomists for standard genome sequencing and annotation.</title>
        <authorList>
            <consortium name="The Broad Institute Genomics Platform"/>
            <consortium name="The Broad Institute Genome Sequencing Center for Infectious Disease"/>
            <person name="Wu L."/>
            <person name="Ma J."/>
        </authorList>
    </citation>
    <scope>NUCLEOTIDE SEQUENCE [LARGE SCALE GENOMIC DNA]</scope>
    <source>
        <strain evidence="5 6">JCM 16009</strain>
    </source>
</reference>
<dbReference type="RefSeq" id="WP_344415589.1">
    <property type="nucleotide sequence ID" value="NZ_BAAAQK010000005.1"/>
</dbReference>
<dbReference type="InterPro" id="IPR020946">
    <property type="entry name" value="Flavin_mOase-like"/>
</dbReference>
<dbReference type="PANTHER" id="PTHR42877:SF4">
    <property type="entry name" value="FAD_NAD(P)-BINDING DOMAIN-CONTAINING PROTEIN-RELATED"/>
    <property type="match status" value="1"/>
</dbReference>
<evidence type="ECO:0000313" key="5">
    <source>
        <dbReference type="EMBL" id="GAA1843996.1"/>
    </source>
</evidence>
<evidence type="ECO:0000256" key="4">
    <source>
        <dbReference type="ARBA" id="ARBA00023002"/>
    </source>
</evidence>
<sequence length="635" mass="71517">MVDEAFVREAVEQADLNSLRMALYQATEDPEVAALRSTRIIVRGGAGELVTLTNEDQAKLKDLAVRYLMSLQEGAPRDTRIPDADRRDALIRMAEAREVSDDLLRMRRTLLCFEEFSHRAVWKDGTAPELPADFRVLIVGSGLAGVVMGVQLELLGIPYMIYERRSEVGGVWSINTYPDARVDTLSSTYEFGFEKDHRWTEYFARQKEVRQYIEDVARKRGVLDNIRFGHDVKELTFDEATSCWTVRAGTAEGEAVADFNVVVSAAGLFATPRELDIPGVEDFKGEIVHSTAWSEENSARGKRVAVIGNGSTGVQLLSQIAAEADQVHVMQRTPQWISPREHYGDPLSPHVSWLLDAMPWYWNWNRYVGQMPLLDARKLLIPDPEWQAKGGAVSEVNDTIRAGLVQYIKMQVGDREDLVDRLVPDYAPLARRPVVDNNWYKALVRDNTELVTEPIKRIGAHEIVTADGTSREVDMIVAAIGFQTGRYLWPADYRGLGGIRLEDEWAKQGAQAYLGMTIPDFPNMFMLYGPNSQPISGGAGLVSWFEIWTAYISKAIVAMVEGGHSSMNVRREVHDEYNKLVQETASGLVFLADDGSRAKNYYVNEWGRLQVNTPFEAEDFYDMCVEPRLDDFDLT</sequence>
<comment type="similarity">
    <text evidence="1">Belongs to the FAD-binding monooxygenase family.</text>
</comment>
<proteinExistence type="inferred from homology"/>
<dbReference type="Proteomes" id="UP001500449">
    <property type="component" value="Unassembled WGS sequence"/>
</dbReference>
<protein>
    <submittedName>
        <fullName evidence="5">NAD(P)/FAD-dependent oxidoreductase</fullName>
    </submittedName>
</protein>
<dbReference type="InterPro" id="IPR036188">
    <property type="entry name" value="FAD/NAD-bd_sf"/>
</dbReference>
<dbReference type="Gene3D" id="3.50.50.60">
    <property type="entry name" value="FAD/NAD(P)-binding domain"/>
    <property type="match status" value="2"/>
</dbReference>
<evidence type="ECO:0000256" key="3">
    <source>
        <dbReference type="ARBA" id="ARBA00022827"/>
    </source>
</evidence>
<keyword evidence="3" id="KW-0274">FAD</keyword>
<dbReference type="Pfam" id="PF00743">
    <property type="entry name" value="FMO-like"/>
    <property type="match status" value="1"/>
</dbReference>
<accession>A0ABN2MYV8</accession>
<evidence type="ECO:0000256" key="2">
    <source>
        <dbReference type="ARBA" id="ARBA00022630"/>
    </source>
</evidence>
<dbReference type="PANTHER" id="PTHR42877">
    <property type="entry name" value="L-ORNITHINE N(5)-MONOOXYGENASE-RELATED"/>
    <property type="match status" value="1"/>
</dbReference>
<gene>
    <name evidence="5" type="ORF">GCM10009836_24220</name>
</gene>
<comment type="caution">
    <text evidence="5">The sequence shown here is derived from an EMBL/GenBank/DDBJ whole genome shotgun (WGS) entry which is preliminary data.</text>
</comment>